<dbReference type="Proteomes" id="UP001159042">
    <property type="component" value="Unassembled WGS sequence"/>
</dbReference>
<name>A0AAV8W2R7_9CUCU</name>
<protein>
    <submittedName>
        <fullName evidence="1">Uncharacterized protein</fullName>
    </submittedName>
</protein>
<sequence length="64" mass="6854">MDKSSLCFANTMTGMTGEGIEMIIMVEGRDIATAGRLLHTTVVEDVAMIGPDLAATLLINEWVV</sequence>
<comment type="caution">
    <text evidence="1">The sequence shown here is derived from an EMBL/GenBank/DDBJ whole genome shotgun (WGS) entry which is preliminary data.</text>
</comment>
<evidence type="ECO:0000313" key="2">
    <source>
        <dbReference type="Proteomes" id="UP001159042"/>
    </source>
</evidence>
<dbReference type="EMBL" id="JANEYG010000015">
    <property type="protein sequence ID" value="KAJ8920345.1"/>
    <property type="molecule type" value="Genomic_DNA"/>
</dbReference>
<accession>A0AAV8W2R7</accession>
<proteinExistence type="predicted"/>
<dbReference type="AlphaFoldDB" id="A0AAV8W2R7"/>
<organism evidence="1 2">
    <name type="scientific">Exocentrus adspersus</name>
    <dbReference type="NCBI Taxonomy" id="1586481"/>
    <lineage>
        <taxon>Eukaryota</taxon>
        <taxon>Metazoa</taxon>
        <taxon>Ecdysozoa</taxon>
        <taxon>Arthropoda</taxon>
        <taxon>Hexapoda</taxon>
        <taxon>Insecta</taxon>
        <taxon>Pterygota</taxon>
        <taxon>Neoptera</taxon>
        <taxon>Endopterygota</taxon>
        <taxon>Coleoptera</taxon>
        <taxon>Polyphaga</taxon>
        <taxon>Cucujiformia</taxon>
        <taxon>Chrysomeloidea</taxon>
        <taxon>Cerambycidae</taxon>
        <taxon>Lamiinae</taxon>
        <taxon>Acanthocinini</taxon>
        <taxon>Exocentrus</taxon>
    </lineage>
</organism>
<keyword evidence="2" id="KW-1185">Reference proteome</keyword>
<reference evidence="1 2" key="1">
    <citation type="journal article" date="2023" name="Insect Mol. Biol.">
        <title>Genome sequencing provides insights into the evolution of gene families encoding plant cell wall-degrading enzymes in longhorned beetles.</title>
        <authorList>
            <person name="Shin N.R."/>
            <person name="Okamura Y."/>
            <person name="Kirsch R."/>
            <person name="Pauchet Y."/>
        </authorList>
    </citation>
    <scope>NUCLEOTIDE SEQUENCE [LARGE SCALE GENOMIC DNA]</scope>
    <source>
        <strain evidence="1">EAD_L_NR</strain>
    </source>
</reference>
<gene>
    <name evidence="1" type="ORF">NQ315_012007</name>
</gene>
<evidence type="ECO:0000313" key="1">
    <source>
        <dbReference type="EMBL" id="KAJ8920345.1"/>
    </source>
</evidence>